<name>A0A8T0HM94_CERPU</name>
<comment type="caution">
    <text evidence="1">The sequence shown here is derived from an EMBL/GenBank/DDBJ whole genome shotgun (WGS) entry which is preliminary data.</text>
</comment>
<accession>A0A8T0HM94</accession>
<protein>
    <submittedName>
        <fullName evidence="1">Uncharacterized protein</fullName>
    </submittedName>
</protein>
<dbReference type="EMBL" id="CM026426">
    <property type="protein sequence ID" value="KAG0571823.1"/>
    <property type="molecule type" value="Genomic_DNA"/>
</dbReference>
<evidence type="ECO:0000313" key="1">
    <source>
        <dbReference type="EMBL" id="KAG0571823.1"/>
    </source>
</evidence>
<dbReference type="AlphaFoldDB" id="A0A8T0HM94"/>
<organism evidence="1 2">
    <name type="scientific">Ceratodon purpureus</name>
    <name type="common">Fire moss</name>
    <name type="synonym">Dicranum purpureum</name>
    <dbReference type="NCBI Taxonomy" id="3225"/>
    <lineage>
        <taxon>Eukaryota</taxon>
        <taxon>Viridiplantae</taxon>
        <taxon>Streptophyta</taxon>
        <taxon>Embryophyta</taxon>
        <taxon>Bryophyta</taxon>
        <taxon>Bryophytina</taxon>
        <taxon>Bryopsida</taxon>
        <taxon>Dicranidae</taxon>
        <taxon>Pseudoditrichales</taxon>
        <taxon>Ditrichaceae</taxon>
        <taxon>Ceratodon</taxon>
    </lineage>
</organism>
<evidence type="ECO:0000313" key="2">
    <source>
        <dbReference type="Proteomes" id="UP000822688"/>
    </source>
</evidence>
<keyword evidence="2" id="KW-1185">Reference proteome</keyword>
<proteinExistence type="predicted"/>
<gene>
    <name evidence="1" type="ORF">KC19_VG045800</name>
</gene>
<dbReference type="Proteomes" id="UP000822688">
    <property type="component" value="Chromosome V"/>
</dbReference>
<reference evidence="1" key="1">
    <citation type="submission" date="2020-06" db="EMBL/GenBank/DDBJ databases">
        <title>WGS assembly of Ceratodon purpureus strain R40.</title>
        <authorList>
            <person name="Carey S.B."/>
            <person name="Jenkins J."/>
            <person name="Shu S."/>
            <person name="Lovell J.T."/>
            <person name="Sreedasyam A."/>
            <person name="Maumus F."/>
            <person name="Tiley G.P."/>
            <person name="Fernandez-Pozo N."/>
            <person name="Barry K."/>
            <person name="Chen C."/>
            <person name="Wang M."/>
            <person name="Lipzen A."/>
            <person name="Daum C."/>
            <person name="Saski C.A."/>
            <person name="Payton A.C."/>
            <person name="Mcbreen J.C."/>
            <person name="Conrad R.E."/>
            <person name="Kollar L.M."/>
            <person name="Olsson S."/>
            <person name="Huttunen S."/>
            <person name="Landis J.B."/>
            <person name="Wickett N.J."/>
            <person name="Johnson M.G."/>
            <person name="Rensing S.A."/>
            <person name="Grimwood J."/>
            <person name="Schmutz J."/>
            <person name="Mcdaniel S.F."/>
        </authorList>
    </citation>
    <scope>NUCLEOTIDE SEQUENCE</scope>
    <source>
        <strain evidence="1">R40</strain>
    </source>
</reference>
<sequence>MVIVYNKDFGVKLPRRDGYNGNPSWLESSIREYELGTLGPRHDCETRCDCVACDRLRWLRSGICRCELRLEWGKSLEIDFAMRQKMLRCRCSPFTVQYIDESFCTCRATFPTKEFVPSSLSDLNLPSEFDDSFDGGTRSGPVCGVSCFEDVLRMVSRIDCERIQAAGPNVSAGHTEIIVNDGFTELISGESHGTSLRRRASPAPSEHDLEGHSKFVFCCLETSEDFLSLTRRRHIADGTMQAKEYRSFITRKVNAHGVPGGAIRSTLTRTILRTDSIFSVLG</sequence>